<reference evidence="1" key="1">
    <citation type="journal article" date="2012" name="PLoS ONE">
        <title>Gene sets for utilization of primary and secondary nutrition supplies in the distal gut of endangered iberian lynx.</title>
        <authorList>
            <person name="Alcaide M."/>
            <person name="Messina E."/>
            <person name="Richter M."/>
            <person name="Bargiela R."/>
            <person name="Peplies J."/>
            <person name="Huws S.A."/>
            <person name="Newbold C.J."/>
            <person name="Golyshin P.N."/>
            <person name="Simon M.A."/>
            <person name="Lopez G."/>
            <person name="Yakimov M.M."/>
            <person name="Ferrer M."/>
        </authorList>
    </citation>
    <scope>NUCLEOTIDE SEQUENCE</scope>
</reference>
<gene>
    <name evidence="1" type="ORF">EVA_04344</name>
</gene>
<evidence type="ECO:0000313" key="1">
    <source>
        <dbReference type="EMBL" id="EJX07545.1"/>
    </source>
</evidence>
<sequence length="486" mass="55852">MITLLYNNTSKTIYEDADSYRYRAIMQKTVVTLRFSLPEFIEFPIGTKVEYEGKTYETKDVASFKKKGERRFEYTLTFYDETANLEKYKLRDTIDRRVRFSRCAKPKEYIDLIVANLNQREPGWKAGSVIEAPEKTIAFDHSNILEALQKVADEFNTEWEIEEKTISLRKVEYFKKDPLPLSYGKGNGFVPGVGRTTKEDEKAVEILMVQGGERNIDRSKYGSKYLLLPKSQSYSYEGRIYISDADGLSIKRQDKPLSTKQEDSLDLSDIYPSRKGTVSEVFEVNKEKNYYDFTDNTIPQELDYNACLIEGESMTISFLTGMLAGDDKQFECKYNHKNRRWQLVPQEIDGITMPGGNYIPRINDTYAVFGIQLPDPYICNNSDKTGASWEMMKEACRHLYDKETPKFSFIGELQGLWAKQNWLRIGGRMRCGSYILFSDTQFVPEGVAIRITGIKDYLSSPKTPVIELSNTVSGSSISSEIDKIKD</sequence>
<feature type="non-terminal residue" evidence="1">
    <location>
        <position position="486"/>
    </location>
</feature>
<dbReference type="EMBL" id="AMCI01000860">
    <property type="protein sequence ID" value="EJX07545.1"/>
    <property type="molecule type" value="Genomic_DNA"/>
</dbReference>
<name>J9H244_9ZZZZ</name>
<accession>J9H244</accession>
<proteinExistence type="predicted"/>
<dbReference type="AlphaFoldDB" id="J9H244"/>
<comment type="caution">
    <text evidence="1">The sequence shown here is derived from an EMBL/GenBank/DDBJ whole genome shotgun (WGS) entry which is preliminary data.</text>
</comment>
<protein>
    <submittedName>
        <fullName evidence="1">Uncharacterized protein</fullName>
    </submittedName>
</protein>
<organism evidence="1">
    <name type="scientific">gut metagenome</name>
    <dbReference type="NCBI Taxonomy" id="749906"/>
    <lineage>
        <taxon>unclassified sequences</taxon>
        <taxon>metagenomes</taxon>
        <taxon>organismal metagenomes</taxon>
    </lineage>
</organism>